<dbReference type="Proteomes" id="UP000007115">
    <property type="component" value="Unassembled WGS sequence"/>
</dbReference>
<proteinExistence type="predicted"/>
<feature type="compositionally biased region" description="Polar residues" evidence="1">
    <location>
        <begin position="492"/>
        <end position="504"/>
    </location>
</feature>
<protein>
    <submittedName>
        <fullName evidence="2">Uncharacterized protein</fullName>
    </submittedName>
</protein>
<dbReference type="HOGENOM" id="CLU_339200_0_0_1"/>
<dbReference type="AlphaFoldDB" id="G9NCF0"/>
<dbReference type="eggNOG" id="ENOG502SPRZ">
    <property type="taxonomic scope" value="Eukaryota"/>
</dbReference>
<dbReference type="VEuPathDB" id="FungiDB:TRIVIDRAFT_207115"/>
<dbReference type="GeneID" id="25790408"/>
<gene>
    <name evidence="2" type="ORF">TRIVIDRAFT_207115</name>
</gene>
<dbReference type="EMBL" id="ABDF02000092">
    <property type="protein sequence ID" value="EHK15374.1"/>
    <property type="molecule type" value="Genomic_DNA"/>
</dbReference>
<dbReference type="OMA" id="PKGQWLR"/>
<feature type="compositionally biased region" description="Polar residues" evidence="1">
    <location>
        <begin position="519"/>
        <end position="553"/>
    </location>
</feature>
<keyword evidence="3" id="KW-1185">Reference proteome</keyword>
<dbReference type="OrthoDB" id="5307331at2759"/>
<reference evidence="2 3" key="1">
    <citation type="journal article" date="2011" name="Genome Biol.">
        <title>Comparative genome sequence analysis underscores mycoparasitism as the ancestral life style of Trichoderma.</title>
        <authorList>
            <person name="Kubicek C.P."/>
            <person name="Herrera-Estrella A."/>
            <person name="Seidl-Seiboth V."/>
            <person name="Martinez D.A."/>
            <person name="Druzhinina I.S."/>
            <person name="Thon M."/>
            <person name="Zeilinger S."/>
            <person name="Casas-Flores S."/>
            <person name="Horwitz B.A."/>
            <person name="Mukherjee P.K."/>
            <person name="Mukherjee M."/>
            <person name="Kredics L."/>
            <person name="Alcaraz L.D."/>
            <person name="Aerts A."/>
            <person name="Antal Z."/>
            <person name="Atanasova L."/>
            <person name="Cervantes-Badillo M.G."/>
            <person name="Challacombe J."/>
            <person name="Chertkov O."/>
            <person name="McCluskey K."/>
            <person name="Coulpier F."/>
            <person name="Deshpande N."/>
            <person name="von Doehren H."/>
            <person name="Ebbole D.J."/>
            <person name="Esquivel-Naranjo E.U."/>
            <person name="Fekete E."/>
            <person name="Flipphi M."/>
            <person name="Glaser F."/>
            <person name="Gomez-Rodriguez E.Y."/>
            <person name="Gruber S."/>
            <person name="Han C."/>
            <person name="Henrissat B."/>
            <person name="Hermosa R."/>
            <person name="Hernandez-Onate M."/>
            <person name="Karaffa L."/>
            <person name="Kosti I."/>
            <person name="Le Crom S."/>
            <person name="Lindquist E."/>
            <person name="Lucas S."/>
            <person name="Luebeck M."/>
            <person name="Luebeck P.S."/>
            <person name="Margeot A."/>
            <person name="Metz B."/>
            <person name="Misra M."/>
            <person name="Nevalainen H."/>
            <person name="Omann M."/>
            <person name="Packer N."/>
            <person name="Perrone G."/>
            <person name="Uresti-Rivera E.E."/>
            <person name="Salamov A."/>
            <person name="Schmoll M."/>
            <person name="Seiboth B."/>
            <person name="Shapiro H."/>
            <person name="Sukno S."/>
            <person name="Tamayo-Ramos J.A."/>
            <person name="Tisch D."/>
            <person name="Wiest A."/>
            <person name="Wilkinson H.H."/>
            <person name="Zhang M."/>
            <person name="Coutinho P.M."/>
            <person name="Kenerley C.M."/>
            <person name="Monte E."/>
            <person name="Baker S.E."/>
            <person name="Grigoriev I.V."/>
        </authorList>
    </citation>
    <scope>NUCLEOTIDE SEQUENCE [LARGE SCALE GENOMIC DNA]</scope>
    <source>
        <strain evidence="3">Gv29-8 / FGSC 10586</strain>
    </source>
</reference>
<dbReference type="InParanoid" id="G9NCF0"/>
<sequence length="859" mass="96937">MLYTYDSQYTDGDFIWQPNNTETINLETHNSAGRLLPTSFSEKVFSEAQSEVKSEPLDFLTSSDLFNPNAAIPHEHDLDIDLSLDWRAPDLSSNQFSNLNIIDNTVVPLQNINQPLVPFGQQLLVHSFSDSYFEPYPEHTIQDNPLSAYPPLDFDYGTNSLSYGPQVIQQFGQPYNNNVNFGFNQHENPTSPEGRNQSSLGTQKHLFTYTPKGQWLRDRCFTKEQLREYADNCGKDTVFWVQQAPTQCNHRLEPEDRMCRWANCPVANRTITAGWLRVAFDEFPHLTSSGARDPLKCAGSLHLWCFEQIFDPTEFHLCGRLRPEDRQFPFEDKSVVTLEKLTDAGIIREAYQPWFEQNMFSLNQQPREYRDSLSYRLTKYHIENQTAARQKARSKRNDTKSVGERRTIDVHLGNLKMFVEITNRVRMLKKMRRLRRLRRANAEGTDSLSDSFSQPLALTNIRATRKTTRRIMTDRHPEPTRGFSLSRESHQSRGSSLANRNMQETLDHEIKPSYRRQRQSNLAQFPSVSSQNRDSNTYQVNPTLNSSMSSRQPSYFDPLNPAHHSGQSTARPSATTASTLSNCIQSSHLGISCQNDAQNVTGARFNRATRGKPRPVLRPIITQPLQQYPYSVNPSTSLDAFAHTTGEILQLPGASRNTCFFDSRRLGSPTHEVPDFGLHIDPRISEVELEVGQHQEEAVSEANDAFPAHTLTFPVASQPPGIMDGAVSPRVTATSPYWDSLVDFGGFGGAFPTPLLTDFSATNGVDGDRVATLTGASIQHVSSPEVARIKRETLSPIEATQSGRAAKDGARIPHNCRENVRPLAVVKAAGQDVTSVVLAWREPQDARNIPRCYRHRPVS</sequence>
<accession>G9NCF0</accession>
<name>G9NCF0_HYPVG</name>
<feature type="region of interest" description="Disordered" evidence="1">
    <location>
        <begin position="459"/>
        <end position="574"/>
    </location>
</feature>
<evidence type="ECO:0000313" key="3">
    <source>
        <dbReference type="Proteomes" id="UP000007115"/>
    </source>
</evidence>
<evidence type="ECO:0000256" key="1">
    <source>
        <dbReference type="SAM" id="MobiDB-lite"/>
    </source>
</evidence>
<evidence type="ECO:0000313" key="2">
    <source>
        <dbReference type="EMBL" id="EHK15374.1"/>
    </source>
</evidence>
<comment type="caution">
    <text evidence="2">The sequence shown here is derived from an EMBL/GenBank/DDBJ whole genome shotgun (WGS) entry which is preliminary data.</text>
</comment>
<dbReference type="RefSeq" id="XP_013949575.1">
    <property type="nucleotide sequence ID" value="XM_014094100.1"/>
</dbReference>
<organism evidence="2 3">
    <name type="scientific">Hypocrea virens (strain Gv29-8 / FGSC 10586)</name>
    <name type="common">Gliocladium virens</name>
    <name type="synonym">Trichoderma virens</name>
    <dbReference type="NCBI Taxonomy" id="413071"/>
    <lineage>
        <taxon>Eukaryota</taxon>
        <taxon>Fungi</taxon>
        <taxon>Dikarya</taxon>
        <taxon>Ascomycota</taxon>
        <taxon>Pezizomycotina</taxon>
        <taxon>Sordariomycetes</taxon>
        <taxon>Hypocreomycetidae</taxon>
        <taxon>Hypocreales</taxon>
        <taxon>Hypocreaceae</taxon>
        <taxon>Trichoderma</taxon>
    </lineage>
</organism>